<dbReference type="STRING" id="768710.DesyoDRAFT_1064"/>
<accession>H5Y237</accession>
<reference evidence="1 2" key="1">
    <citation type="submission" date="2011-11" db="EMBL/GenBank/DDBJ databases">
        <title>The Noncontiguous Finished genome of Desulfosporosinus youngiae DSM 17734.</title>
        <authorList>
            <consortium name="US DOE Joint Genome Institute (JGI-PGF)"/>
            <person name="Lucas S."/>
            <person name="Han J."/>
            <person name="Lapidus A."/>
            <person name="Cheng J.-F."/>
            <person name="Goodwin L."/>
            <person name="Pitluck S."/>
            <person name="Peters L."/>
            <person name="Ovchinnikova G."/>
            <person name="Lu M."/>
            <person name="Land M.L."/>
            <person name="Hauser L."/>
            <person name="Pester M."/>
            <person name="Spring S."/>
            <person name="Ollivier B."/>
            <person name="Rattei T."/>
            <person name="Klenk H.-P."/>
            <person name="Wagner M."/>
            <person name="Loy A."/>
            <person name="Woyke T.J."/>
        </authorList>
    </citation>
    <scope>NUCLEOTIDE SEQUENCE [LARGE SCALE GENOMIC DNA]</scope>
    <source>
        <strain evidence="1 2">DSM 17734</strain>
    </source>
</reference>
<dbReference type="Proteomes" id="UP000005104">
    <property type="component" value="Chromosome"/>
</dbReference>
<dbReference type="EMBL" id="CM001441">
    <property type="protein sequence ID" value="EHQ88235.1"/>
    <property type="molecule type" value="Genomic_DNA"/>
</dbReference>
<gene>
    <name evidence="1" type="ORF">DesyoDRAFT_1064</name>
</gene>
<sequence>MIKVYRLDTGDAKMWAAAESIVGASMLMLDTYDNAFLEEGFEIKPVPDEEIDENDVHDETTGQMTSWKSIIEEPGRKFPCIIGESD</sequence>
<proteinExistence type="predicted"/>
<organism evidence="1 2">
    <name type="scientific">Desulfosporosinus youngiae DSM 17734</name>
    <dbReference type="NCBI Taxonomy" id="768710"/>
    <lineage>
        <taxon>Bacteria</taxon>
        <taxon>Bacillati</taxon>
        <taxon>Bacillota</taxon>
        <taxon>Clostridia</taxon>
        <taxon>Eubacteriales</taxon>
        <taxon>Desulfitobacteriaceae</taxon>
        <taxon>Desulfosporosinus</taxon>
    </lineage>
</organism>
<dbReference type="AlphaFoldDB" id="H5Y237"/>
<protein>
    <submittedName>
        <fullName evidence="1">Uncharacterized protein</fullName>
    </submittedName>
</protein>
<keyword evidence="2" id="KW-1185">Reference proteome</keyword>
<name>H5Y237_9FIRM</name>
<dbReference type="HOGENOM" id="CLU_2492843_0_0_9"/>
<dbReference type="RefSeq" id="WP_007780348.1">
    <property type="nucleotide sequence ID" value="NZ_CM001441.1"/>
</dbReference>
<evidence type="ECO:0000313" key="1">
    <source>
        <dbReference type="EMBL" id="EHQ88235.1"/>
    </source>
</evidence>
<evidence type="ECO:0000313" key="2">
    <source>
        <dbReference type="Proteomes" id="UP000005104"/>
    </source>
</evidence>